<keyword evidence="1" id="KW-0479">Metal-binding</keyword>
<feature type="region of interest" description="Disordered" evidence="2">
    <location>
        <begin position="1"/>
        <end position="81"/>
    </location>
</feature>
<feature type="domain" description="CCHC-type" evidence="3">
    <location>
        <begin position="112"/>
        <end position="127"/>
    </location>
</feature>
<evidence type="ECO:0000256" key="1">
    <source>
        <dbReference type="PROSITE-ProRule" id="PRU00047"/>
    </source>
</evidence>
<dbReference type="Gene3D" id="4.10.60.10">
    <property type="entry name" value="Zinc finger, CCHC-type"/>
    <property type="match status" value="1"/>
</dbReference>
<keyword evidence="1" id="KW-0863">Zinc-finger</keyword>
<gene>
    <name evidence="4" type="ORF">HAX54_049152</name>
</gene>
<keyword evidence="5" id="KW-1185">Reference proteome</keyword>
<feature type="compositionally biased region" description="Basic and acidic residues" evidence="2">
    <location>
        <begin position="61"/>
        <end position="77"/>
    </location>
</feature>
<evidence type="ECO:0000313" key="4">
    <source>
        <dbReference type="EMBL" id="MCE3051224.1"/>
    </source>
</evidence>
<accession>A0ABS8WML1</accession>
<dbReference type="InterPro" id="IPR036875">
    <property type="entry name" value="Znf_CCHC_sf"/>
</dbReference>
<keyword evidence="1" id="KW-0862">Zinc</keyword>
<dbReference type="Proteomes" id="UP000823775">
    <property type="component" value="Unassembled WGS sequence"/>
</dbReference>
<proteinExistence type="predicted"/>
<comment type="caution">
    <text evidence="4">The sequence shown here is derived from an EMBL/GenBank/DDBJ whole genome shotgun (WGS) entry which is preliminary data.</text>
</comment>
<feature type="non-terminal residue" evidence="4">
    <location>
        <position position="1"/>
    </location>
</feature>
<dbReference type="SUPFAM" id="SSF57756">
    <property type="entry name" value="Retrovirus zinc finger-like domains"/>
    <property type="match status" value="1"/>
</dbReference>
<dbReference type="EMBL" id="JACEIK010008283">
    <property type="protein sequence ID" value="MCE3051224.1"/>
    <property type="molecule type" value="Genomic_DNA"/>
</dbReference>
<feature type="compositionally biased region" description="Low complexity" evidence="2">
    <location>
        <begin position="46"/>
        <end position="60"/>
    </location>
</feature>
<dbReference type="PROSITE" id="PS50158">
    <property type="entry name" value="ZF_CCHC"/>
    <property type="match status" value="1"/>
</dbReference>
<protein>
    <recommendedName>
        <fullName evidence="3">CCHC-type domain-containing protein</fullName>
    </recommendedName>
</protein>
<evidence type="ECO:0000256" key="2">
    <source>
        <dbReference type="SAM" id="MobiDB-lite"/>
    </source>
</evidence>
<dbReference type="InterPro" id="IPR001878">
    <property type="entry name" value="Znf_CCHC"/>
</dbReference>
<organism evidence="4 5">
    <name type="scientific">Datura stramonium</name>
    <name type="common">Jimsonweed</name>
    <name type="synonym">Common thornapple</name>
    <dbReference type="NCBI Taxonomy" id="4076"/>
    <lineage>
        <taxon>Eukaryota</taxon>
        <taxon>Viridiplantae</taxon>
        <taxon>Streptophyta</taxon>
        <taxon>Embryophyta</taxon>
        <taxon>Tracheophyta</taxon>
        <taxon>Spermatophyta</taxon>
        <taxon>Magnoliopsida</taxon>
        <taxon>eudicotyledons</taxon>
        <taxon>Gunneridae</taxon>
        <taxon>Pentapetalae</taxon>
        <taxon>asterids</taxon>
        <taxon>lamiids</taxon>
        <taxon>Solanales</taxon>
        <taxon>Solanaceae</taxon>
        <taxon>Solanoideae</taxon>
        <taxon>Datureae</taxon>
        <taxon>Datura</taxon>
    </lineage>
</organism>
<feature type="compositionally biased region" description="Polar residues" evidence="2">
    <location>
        <begin position="1"/>
        <end position="10"/>
    </location>
</feature>
<name>A0ABS8WML1_DATST</name>
<feature type="compositionally biased region" description="Basic residues" evidence="2">
    <location>
        <begin position="29"/>
        <end position="42"/>
    </location>
</feature>
<evidence type="ECO:0000313" key="5">
    <source>
        <dbReference type="Proteomes" id="UP000823775"/>
    </source>
</evidence>
<sequence>NPTGEATTIRIQGLMKEIPPEVGDSSVVKKCRGSRKGNKRLKAGNPRSSSPSKVSTPSSEPGDKHRDCASAKPDGQRGRALTTPLEVLSSQLICFECGRSLEKRYLASSDICYKCREAGHMCMECPSAK</sequence>
<evidence type="ECO:0000259" key="3">
    <source>
        <dbReference type="PROSITE" id="PS50158"/>
    </source>
</evidence>
<reference evidence="4 5" key="1">
    <citation type="journal article" date="2021" name="BMC Genomics">
        <title>Datura genome reveals duplications of psychoactive alkaloid biosynthetic genes and high mutation rate following tissue culture.</title>
        <authorList>
            <person name="Rajewski A."/>
            <person name="Carter-House D."/>
            <person name="Stajich J."/>
            <person name="Litt A."/>
        </authorList>
    </citation>
    <scope>NUCLEOTIDE SEQUENCE [LARGE SCALE GENOMIC DNA]</scope>
    <source>
        <strain evidence="4">AR-01</strain>
    </source>
</reference>